<proteinExistence type="predicted"/>
<accession>A0A1J3JM18</accession>
<evidence type="ECO:0000313" key="1">
    <source>
        <dbReference type="EMBL" id="JAU92952.1"/>
    </source>
</evidence>
<sequence length="131" mass="14545">MEGIREEDTEETAVVDMDTLVKDMVETAVEDTVETMVVDMVVKVDMEDVEEDTVATAAATEATVTVRGAVLMLVKLFKLSLLTKNHACLMAARLIYMKDTSCCGCDVSVCSQIKGNYYDIVKCRVWKVITY</sequence>
<dbReference type="EMBL" id="GEVM01012986">
    <property type="protein sequence ID" value="JAU92952.1"/>
    <property type="molecule type" value="Transcribed_RNA"/>
</dbReference>
<organism evidence="1">
    <name type="scientific">Noccaea caerulescens</name>
    <name type="common">Alpine penny-cress</name>
    <name type="synonym">Thlaspi caerulescens</name>
    <dbReference type="NCBI Taxonomy" id="107243"/>
    <lineage>
        <taxon>Eukaryota</taxon>
        <taxon>Viridiplantae</taxon>
        <taxon>Streptophyta</taxon>
        <taxon>Embryophyta</taxon>
        <taxon>Tracheophyta</taxon>
        <taxon>Spermatophyta</taxon>
        <taxon>Magnoliopsida</taxon>
        <taxon>eudicotyledons</taxon>
        <taxon>Gunneridae</taxon>
        <taxon>Pentapetalae</taxon>
        <taxon>rosids</taxon>
        <taxon>malvids</taxon>
        <taxon>Brassicales</taxon>
        <taxon>Brassicaceae</taxon>
        <taxon>Coluteocarpeae</taxon>
        <taxon>Noccaea</taxon>
    </lineage>
</organism>
<dbReference type="AlphaFoldDB" id="A0A1J3JM18"/>
<gene>
    <name evidence="1" type="ORF">MP_TR4770_c0_g1_i1_g.12661</name>
</gene>
<name>A0A1J3JM18_NOCCA</name>
<protein>
    <submittedName>
        <fullName evidence="1">Uncharacterized protein</fullName>
    </submittedName>
</protein>
<reference evidence="1" key="1">
    <citation type="submission" date="2016-07" db="EMBL/GenBank/DDBJ databases">
        <title>De novo transcriptome assembly of four accessions of the metal hyperaccumulator plant Noccaea caerulescens.</title>
        <authorList>
            <person name="Blande D."/>
            <person name="Halimaa P."/>
            <person name="Tervahauta A.I."/>
            <person name="Aarts M.G."/>
            <person name="Karenlampi S.O."/>
        </authorList>
    </citation>
    <scope>NUCLEOTIDE SEQUENCE</scope>
</reference>